<keyword evidence="3" id="KW-1185">Reference proteome</keyword>
<dbReference type="EMBL" id="QANS01000001">
    <property type="protein sequence ID" value="PTU32920.1"/>
    <property type="molecule type" value="Genomic_DNA"/>
</dbReference>
<evidence type="ECO:0000259" key="1">
    <source>
        <dbReference type="Pfam" id="PF05050"/>
    </source>
</evidence>
<dbReference type="Proteomes" id="UP000244248">
    <property type="component" value="Unassembled WGS sequence"/>
</dbReference>
<comment type="caution">
    <text evidence="2">The sequence shown here is derived from an EMBL/GenBank/DDBJ whole genome shotgun (WGS) entry which is preliminary data.</text>
</comment>
<organism evidence="2 3">
    <name type="scientific">Stenotrophobium rhamnosiphilum</name>
    <dbReference type="NCBI Taxonomy" id="2029166"/>
    <lineage>
        <taxon>Bacteria</taxon>
        <taxon>Pseudomonadati</taxon>
        <taxon>Pseudomonadota</taxon>
        <taxon>Gammaproteobacteria</taxon>
        <taxon>Nevskiales</taxon>
        <taxon>Nevskiaceae</taxon>
        <taxon>Stenotrophobium</taxon>
    </lineage>
</organism>
<dbReference type="SUPFAM" id="SSF53335">
    <property type="entry name" value="S-adenosyl-L-methionine-dependent methyltransferases"/>
    <property type="match status" value="1"/>
</dbReference>
<gene>
    <name evidence="2" type="ORF">CJD38_02055</name>
</gene>
<reference evidence="2 3" key="1">
    <citation type="submission" date="2018-04" db="EMBL/GenBank/DDBJ databases">
        <title>Novel species isolated from glacier.</title>
        <authorList>
            <person name="Liu Q."/>
            <person name="Xin Y.-H."/>
        </authorList>
    </citation>
    <scope>NUCLEOTIDE SEQUENCE [LARGE SCALE GENOMIC DNA]</scope>
    <source>
        <strain evidence="2 3">GT1R17</strain>
    </source>
</reference>
<accession>A0A2T5MK27</accession>
<protein>
    <recommendedName>
        <fullName evidence="1">Methyltransferase FkbM domain-containing protein</fullName>
    </recommendedName>
</protein>
<dbReference type="Gene3D" id="3.40.50.150">
    <property type="entry name" value="Vaccinia Virus protein VP39"/>
    <property type="match status" value="1"/>
</dbReference>
<evidence type="ECO:0000313" key="2">
    <source>
        <dbReference type="EMBL" id="PTU32920.1"/>
    </source>
</evidence>
<name>A0A2T5MK27_9GAMM</name>
<feature type="domain" description="Methyltransferase FkbM" evidence="1">
    <location>
        <begin position="74"/>
        <end position="255"/>
    </location>
</feature>
<dbReference type="GO" id="GO:0005886">
    <property type="term" value="C:plasma membrane"/>
    <property type="evidence" value="ECO:0007669"/>
    <property type="project" value="TreeGrafter"/>
</dbReference>
<dbReference type="GO" id="GO:0005737">
    <property type="term" value="C:cytoplasm"/>
    <property type="evidence" value="ECO:0007669"/>
    <property type="project" value="GOC"/>
</dbReference>
<dbReference type="AlphaFoldDB" id="A0A2T5MK27"/>
<proteinExistence type="predicted"/>
<dbReference type="PANTHER" id="PTHR34009">
    <property type="entry name" value="PROTEIN STAR"/>
    <property type="match status" value="1"/>
</dbReference>
<dbReference type="GO" id="GO:0016197">
    <property type="term" value="P:endosomal transport"/>
    <property type="evidence" value="ECO:0007669"/>
    <property type="project" value="TreeGrafter"/>
</dbReference>
<dbReference type="NCBIfam" id="TIGR01444">
    <property type="entry name" value="fkbM_fam"/>
    <property type="match status" value="1"/>
</dbReference>
<dbReference type="PANTHER" id="PTHR34009:SF2">
    <property type="entry name" value="PROTEIN STAR"/>
    <property type="match status" value="1"/>
</dbReference>
<sequence length="288" mass="33243">MSGKDLVTLSATIRRSLIASSLAVVGSFKPLLPVKSFPGRALASVERRLKEARFRSPRVVPEFARLYPNAFFIQIGSNDGDQLDPLKDAIRTKNWKGILVEPVPYVFEKLKLRHGNNPRLTLENIAISKQAGVMPFYHLRNAEEEQNLEKPPRWYDALGSFSREVVLKHEDLIPDLRERLTESNVNVTTFDALCIKNNVKQIDLIHIDTEGHDFEILKTIDFPRYRPKLVIYEHHHLNPVDRAAAQEYLRKSGYEVFEEILDTWCLDMSQPTFRDRHLRSLWTEGAVE</sequence>
<dbReference type="InterPro" id="IPR053202">
    <property type="entry name" value="EGF_Rcpt_Signaling_Reg"/>
</dbReference>
<dbReference type="Pfam" id="PF05050">
    <property type="entry name" value="Methyltransf_21"/>
    <property type="match status" value="1"/>
</dbReference>
<dbReference type="InterPro" id="IPR029063">
    <property type="entry name" value="SAM-dependent_MTases_sf"/>
</dbReference>
<dbReference type="GO" id="GO:0006888">
    <property type="term" value="P:endoplasmic reticulum to Golgi vesicle-mediated transport"/>
    <property type="evidence" value="ECO:0007669"/>
    <property type="project" value="TreeGrafter"/>
</dbReference>
<evidence type="ECO:0000313" key="3">
    <source>
        <dbReference type="Proteomes" id="UP000244248"/>
    </source>
</evidence>
<dbReference type="InterPro" id="IPR006342">
    <property type="entry name" value="FkbM_mtfrase"/>
</dbReference>